<proteinExistence type="predicted"/>
<protein>
    <submittedName>
        <fullName evidence="1">Uncharacterized protein</fullName>
    </submittedName>
</protein>
<accession>A0A5B8RFJ0</accession>
<gene>
    <name evidence="1" type="ORF">KBTEX_03114</name>
</gene>
<sequence length="82" mass="8968">MIDVSFEINGKKVNPDKIGDALEAAALKSISEQIKDKLRGVKCPEHGESPKVKVQGRNLDNLSFEVSGCCDALIERVKEKLS</sequence>
<name>A0A5B8RFJ0_9ZZZZ</name>
<reference evidence="1" key="1">
    <citation type="submission" date="2019-06" db="EMBL/GenBank/DDBJ databases">
        <authorList>
            <person name="Murdoch R.W."/>
            <person name="Fathepure B."/>
        </authorList>
    </citation>
    <scope>NUCLEOTIDE SEQUENCE</scope>
</reference>
<dbReference type="AlphaFoldDB" id="A0A5B8RFJ0"/>
<evidence type="ECO:0000313" key="1">
    <source>
        <dbReference type="EMBL" id="QEA06773.1"/>
    </source>
</evidence>
<organism evidence="1">
    <name type="scientific">uncultured organism</name>
    <dbReference type="NCBI Taxonomy" id="155900"/>
    <lineage>
        <taxon>unclassified sequences</taxon>
        <taxon>environmental samples</taxon>
    </lineage>
</organism>
<dbReference type="EMBL" id="MN079170">
    <property type="protein sequence ID" value="QEA06773.1"/>
    <property type="molecule type" value="Genomic_DNA"/>
</dbReference>